<feature type="domain" description="2TM" evidence="2">
    <location>
        <begin position="11"/>
        <end position="90"/>
    </location>
</feature>
<reference evidence="3 4" key="1">
    <citation type="submission" date="2014-12" db="EMBL/GenBank/DDBJ databases">
        <title>Genome sequence of Methanobrevibacter arboriphilicus DH1, DSM1125.</title>
        <authorList>
            <person name="Poehlein A."/>
            <person name="Thauer R.K."/>
            <person name="Seedorf H."/>
            <person name="Daniel R."/>
        </authorList>
    </citation>
    <scope>NUCLEOTIDE SEQUENCE [LARGE SCALE GENOMIC DNA]</scope>
    <source>
        <strain evidence="3 4">DH1</strain>
    </source>
</reference>
<dbReference type="Pfam" id="PF13239">
    <property type="entry name" value="2TM"/>
    <property type="match status" value="1"/>
</dbReference>
<keyword evidence="1" id="KW-0472">Membrane</keyword>
<evidence type="ECO:0000259" key="2">
    <source>
        <dbReference type="Pfam" id="PF13239"/>
    </source>
</evidence>
<evidence type="ECO:0000313" key="3">
    <source>
        <dbReference type="EMBL" id="OQD59633.1"/>
    </source>
</evidence>
<evidence type="ECO:0000256" key="1">
    <source>
        <dbReference type="SAM" id="Phobius"/>
    </source>
</evidence>
<comment type="caution">
    <text evidence="3">The sequence shown here is derived from an EMBL/GenBank/DDBJ whole genome shotgun (WGS) entry which is preliminary data.</text>
</comment>
<protein>
    <recommendedName>
        <fullName evidence="2">2TM domain-containing protein</fullName>
    </recommendedName>
</protein>
<feature type="transmembrane region" description="Helical" evidence="1">
    <location>
        <begin position="21"/>
        <end position="43"/>
    </location>
</feature>
<keyword evidence="1" id="KW-0812">Transmembrane</keyword>
<dbReference type="EMBL" id="JXMW01000001">
    <property type="protein sequence ID" value="OQD59633.1"/>
    <property type="molecule type" value="Genomic_DNA"/>
</dbReference>
<dbReference type="AlphaFoldDB" id="A0A1V6N4W9"/>
<name>A0A1V6N4W9_METAZ</name>
<proteinExistence type="predicted"/>
<dbReference type="InterPro" id="IPR025698">
    <property type="entry name" value="2TM_dom"/>
</dbReference>
<organism evidence="3 4">
    <name type="scientific">Methanobrevibacter arboriphilus JCM 13429 = DSM 1125</name>
    <dbReference type="NCBI Taxonomy" id="1300164"/>
    <lineage>
        <taxon>Archaea</taxon>
        <taxon>Methanobacteriati</taxon>
        <taxon>Methanobacteriota</taxon>
        <taxon>Methanomada group</taxon>
        <taxon>Methanobacteria</taxon>
        <taxon>Methanobacteriales</taxon>
        <taxon>Methanobacteriaceae</taxon>
        <taxon>Methanobrevibacter</taxon>
    </lineage>
</organism>
<keyword evidence="1" id="KW-1133">Transmembrane helix</keyword>
<sequence length="95" mass="11742">MEDYDKNSYYNAKKRVKEVKIFYKSLISYIIINIFLFVINLIFSPGFWWFLFVVAIWGIFIVLQFLRIFVFKNKIFGEDWEDKKIKEYMDNDKKQ</sequence>
<gene>
    <name evidence="3" type="ORF">MBBAR_1c00270</name>
</gene>
<dbReference type="RefSeq" id="WP_080459273.1">
    <property type="nucleotide sequence ID" value="NZ_JXMW01000001.1"/>
</dbReference>
<feature type="transmembrane region" description="Helical" evidence="1">
    <location>
        <begin position="49"/>
        <end position="70"/>
    </location>
</feature>
<dbReference type="Proteomes" id="UP000191661">
    <property type="component" value="Unassembled WGS sequence"/>
</dbReference>
<dbReference type="OrthoDB" id="141933at2157"/>
<accession>A0A1V6N4W9</accession>
<evidence type="ECO:0000313" key="4">
    <source>
        <dbReference type="Proteomes" id="UP000191661"/>
    </source>
</evidence>
<keyword evidence="4" id="KW-1185">Reference proteome</keyword>